<evidence type="ECO:0000256" key="3">
    <source>
        <dbReference type="ARBA" id="ARBA00022771"/>
    </source>
</evidence>
<keyword evidence="2" id="KW-0479">Metal-binding</keyword>
<dbReference type="OrthoDB" id="1927223at2759"/>
<dbReference type="Pfam" id="PF04570">
    <property type="entry name" value="zf-FLZ"/>
    <property type="match status" value="1"/>
</dbReference>
<feature type="compositionally biased region" description="Basic residues" evidence="5">
    <location>
        <begin position="1"/>
        <end position="12"/>
    </location>
</feature>
<evidence type="ECO:0000313" key="7">
    <source>
        <dbReference type="EMBL" id="GER52327.1"/>
    </source>
</evidence>
<gene>
    <name evidence="7" type="ORF">STAS_29767</name>
</gene>
<proteinExistence type="inferred from homology"/>
<dbReference type="InterPro" id="IPR007650">
    <property type="entry name" value="Zf-FLZ_dom"/>
</dbReference>
<reference evidence="8" key="1">
    <citation type="journal article" date="2019" name="Curr. Biol.">
        <title>Genome Sequence of Striga asiatica Provides Insight into the Evolution of Plant Parasitism.</title>
        <authorList>
            <person name="Yoshida S."/>
            <person name="Kim S."/>
            <person name="Wafula E.K."/>
            <person name="Tanskanen J."/>
            <person name="Kim Y.M."/>
            <person name="Honaas L."/>
            <person name="Yang Z."/>
            <person name="Spallek T."/>
            <person name="Conn C.E."/>
            <person name="Ichihashi Y."/>
            <person name="Cheong K."/>
            <person name="Cui S."/>
            <person name="Der J.P."/>
            <person name="Gundlach H."/>
            <person name="Jiao Y."/>
            <person name="Hori C."/>
            <person name="Ishida J.K."/>
            <person name="Kasahara H."/>
            <person name="Kiba T."/>
            <person name="Kim M.S."/>
            <person name="Koo N."/>
            <person name="Laohavisit A."/>
            <person name="Lee Y.H."/>
            <person name="Lumba S."/>
            <person name="McCourt P."/>
            <person name="Mortimer J.C."/>
            <person name="Mutuku J.M."/>
            <person name="Nomura T."/>
            <person name="Sasaki-Sekimoto Y."/>
            <person name="Seto Y."/>
            <person name="Wang Y."/>
            <person name="Wakatake T."/>
            <person name="Sakakibara H."/>
            <person name="Demura T."/>
            <person name="Yamaguchi S."/>
            <person name="Yoneyama K."/>
            <person name="Manabe R.I."/>
            <person name="Nelson D.C."/>
            <person name="Schulman A.H."/>
            <person name="Timko M.P."/>
            <person name="dePamphilis C.W."/>
            <person name="Choi D."/>
            <person name="Shirasu K."/>
        </authorList>
    </citation>
    <scope>NUCLEOTIDE SEQUENCE [LARGE SCALE GENOMIC DNA]</scope>
    <source>
        <strain evidence="8">cv. UVA1</strain>
    </source>
</reference>
<evidence type="ECO:0000259" key="6">
    <source>
        <dbReference type="PROSITE" id="PS51795"/>
    </source>
</evidence>
<dbReference type="EMBL" id="BKCP01010292">
    <property type="protein sequence ID" value="GER52327.1"/>
    <property type="molecule type" value="Genomic_DNA"/>
</dbReference>
<protein>
    <recommendedName>
        <fullName evidence="6">FLZ-type domain-containing protein</fullName>
    </recommendedName>
</protein>
<keyword evidence="3" id="KW-0863">Zinc-finger</keyword>
<evidence type="ECO:0000256" key="2">
    <source>
        <dbReference type="ARBA" id="ARBA00022723"/>
    </source>
</evidence>
<dbReference type="InterPro" id="IPR044181">
    <property type="entry name" value="FLZ17/18"/>
</dbReference>
<dbReference type="PANTHER" id="PTHR47847:SF2">
    <property type="entry name" value="FCS-LIKE ZINC FINGER 17-RELATED"/>
    <property type="match status" value="1"/>
</dbReference>
<feature type="region of interest" description="Disordered" evidence="5">
    <location>
        <begin position="1"/>
        <end position="24"/>
    </location>
</feature>
<feature type="domain" description="FLZ-type" evidence="6">
    <location>
        <begin position="65"/>
        <end position="108"/>
    </location>
</feature>
<comment type="caution">
    <text evidence="7">The sequence shown here is derived from an EMBL/GenBank/DDBJ whole genome shotgun (WGS) entry which is preliminary data.</text>
</comment>
<keyword evidence="3" id="KW-0862">Zinc</keyword>
<sequence length="159" mass="18360">MFSIMRSKKRGSIHPSSSCTRSDDVDDEGLRLILKKRNSNNILVNKPILLHDQISKPTCDQLNYCYLKSCHLCRKPLSMDKDIYMYSDLGFCSVECRVRQIDLDETKEIEMSAQMILSTLRQRSRPDGGGGRCETRRILEDLRMRRGAITEQESPVIFL</sequence>
<accession>A0A5A7R6H2</accession>
<dbReference type="PANTHER" id="PTHR47847">
    <property type="entry name" value="FCS-LIKE ZINC FINGER 17"/>
    <property type="match status" value="1"/>
</dbReference>
<evidence type="ECO:0000256" key="5">
    <source>
        <dbReference type="SAM" id="MobiDB-lite"/>
    </source>
</evidence>
<dbReference type="Proteomes" id="UP000325081">
    <property type="component" value="Unassembled WGS sequence"/>
</dbReference>
<evidence type="ECO:0000256" key="4">
    <source>
        <dbReference type="PROSITE-ProRule" id="PRU01131"/>
    </source>
</evidence>
<organism evidence="7 8">
    <name type="scientific">Striga asiatica</name>
    <name type="common">Asiatic witchweed</name>
    <name type="synonym">Buchnera asiatica</name>
    <dbReference type="NCBI Taxonomy" id="4170"/>
    <lineage>
        <taxon>Eukaryota</taxon>
        <taxon>Viridiplantae</taxon>
        <taxon>Streptophyta</taxon>
        <taxon>Embryophyta</taxon>
        <taxon>Tracheophyta</taxon>
        <taxon>Spermatophyta</taxon>
        <taxon>Magnoliopsida</taxon>
        <taxon>eudicotyledons</taxon>
        <taxon>Gunneridae</taxon>
        <taxon>Pentapetalae</taxon>
        <taxon>asterids</taxon>
        <taxon>lamiids</taxon>
        <taxon>Lamiales</taxon>
        <taxon>Orobanchaceae</taxon>
        <taxon>Buchnereae</taxon>
        <taxon>Striga</taxon>
    </lineage>
</organism>
<name>A0A5A7R6H2_STRAF</name>
<evidence type="ECO:0000313" key="8">
    <source>
        <dbReference type="Proteomes" id="UP000325081"/>
    </source>
</evidence>
<dbReference type="GO" id="GO:0008270">
    <property type="term" value="F:zinc ion binding"/>
    <property type="evidence" value="ECO:0007669"/>
    <property type="project" value="UniProtKB-KW"/>
</dbReference>
<keyword evidence="8" id="KW-1185">Reference proteome</keyword>
<feature type="zinc finger region" description="FLZ-type" evidence="4">
    <location>
        <begin position="65"/>
        <end position="108"/>
    </location>
</feature>
<dbReference type="AlphaFoldDB" id="A0A5A7R6H2"/>
<comment type="similarity">
    <text evidence="1">Belongs to the FLZ family.</text>
</comment>
<dbReference type="PROSITE" id="PS51795">
    <property type="entry name" value="ZF_FLZ"/>
    <property type="match status" value="1"/>
</dbReference>
<evidence type="ECO:0000256" key="1">
    <source>
        <dbReference type="ARBA" id="ARBA00009374"/>
    </source>
</evidence>